<feature type="compositionally biased region" description="Basic and acidic residues" evidence="1">
    <location>
        <begin position="461"/>
        <end position="476"/>
    </location>
</feature>
<feature type="region of interest" description="Disordered" evidence="1">
    <location>
        <begin position="342"/>
        <end position="371"/>
    </location>
</feature>
<accession>A0A5B7D0U3</accession>
<feature type="region of interest" description="Disordered" evidence="1">
    <location>
        <begin position="412"/>
        <end position="479"/>
    </location>
</feature>
<dbReference type="OrthoDB" id="9929167at2759"/>
<organism evidence="2 3">
    <name type="scientific">Portunus trituberculatus</name>
    <name type="common">Swimming crab</name>
    <name type="synonym">Neptunus trituberculatus</name>
    <dbReference type="NCBI Taxonomy" id="210409"/>
    <lineage>
        <taxon>Eukaryota</taxon>
        <taxon>Metazoa</taxon>
        <taxon>Ecdysozoa</taxon>
        <taxon>Arthropoda</taxon>
        <taxon>Crustacea</taxon>
        <taxon>Multicrustacea</taxon>
        <taxon>Malacostraca</taxon>
        <taxon>Eumalacostraca</taxon>
        <taxon>Eucarida</taxon>
        <taxon>Decapoda</taxon>
        <taxon>Pleocyemata</taxon>
        <taxon>Brachyura</taxon>
        <taxon>Eubrachyura</taxon>
        <taxon>Portunoidea</taxon>
        <taxon>Portunidae</taxon>
        <taxon>Portuninae</taxon>
        <taxon>Portunus</taxon>
    </lineage>
</organism>
<feature type="region of interest" description="Disordered" evidence="1">
    <location>
        <begin position="1"/>
        <end position="25"/>
    </location>
</feature>
<evidence type="ECO:0000313" key="3">
    <source>
        <dbReference type="Proteomes" id="UP000324222"/>
    </source>
</evidence>
<keyword evidence="3" id="KW-1185">Reference proteome</keyword>
<gene>
    <name evidence="2" type="ORF">E2C01_007871</name>
</gene>
<dbReference type="Proteomes" id="UP000324222">
    <property type="component" value="Unassembled WGS sequence"/>
</dbReference>
<evidence type="ECO:0000256" key="1">
    <source>
        <dbReference type="SAM" id="MobiDB-lite"/>
    </source>
</evidence>
<feature type="compositionally biased region" description="Polar residues" evidence="1">
    <location>
        <begin position="445"/>
        <end position="460"/>
    </location>
</feature>
<feature type="compositionally biased region" description="Polar residues" evidence="1">
    <location>
        <begin position="1"/>
        <end position="14"/>
    </location>
</feature>
<dbReference type="EMBL" id="VSRR010000401">
    <property type="protein sequence ID" value="MPC15088.1"/>
    <property type="molecule type" value="Genomic_DNA"/>
</dbReference>
<comment type="caution">
    <text evidence="2">The sequence shown here is derived from an EMBL/GenBank/DDBJ whole genome shotgun (WGS) entry which is preliminary data.</text>
</comment>
<feature type="compositionally biased region" description="Basic and acidic residues" evidence="1">
    <location>
        <begin position="412"/>
        <end position="428"/>
    </location>
</feature>
<reference evidence="2 3" key="1">
    <citation type="submission" date="2019-05" db="EMBL/GenBank/DDBJ databases">
        <title>Another draft genome of Portunus trituberculatus and its Hox gene families provides insights of decapod evolution.</title>
        <authorList>
            <person name="Jeong J.-H."/>
            <person name="Song I."/>
            <person name="Kim S."/>
            <person name="Choi T."/>
            <person name="Kim D."/>
            <person name="Ryu S."/>
            <person name="Kim W."/>
        </authorList>
    </citation>
    <scope>NUCLEOTIDE SEQUENCE [LARGE SCALE GENOMIC DNA]</scope>
    <source>
        <tissue evidence="2">Muscle</tissue>
    </source>
</reference>
<sequence>MWSKITPSVRSFSRCTERGGGSVQGGRLGGAVGGMVVAAALASTAVCARLYRGRRVPRRTGTKTLHLVATTEDTRPMLRPGGECQPATVLEEEDEEDMLARLDDEEAPMMGKEEEEEEEDQVFRVVVDPLSCSAGLVRHKQEAASALHEMKIKTTAAKKAEAASGEKLHIGEWMQLVPQECEDSLARKLQHVAGDKNHREQQQQQQQLGEWLQHMPGDWVVASSLHEPLLHFPAHKSPGLWIRPPPQESYCAQSGSLSLESNGNGHNPVKFSTTPVVEKCSIEETSYDGDGLAENYEDWRVKFSPNMKLDSLPKTLRPQSIHRSDFRYNSLRMPAFRLLEGNYNHPPGASHQPGTLPEDANNNNNNSIDTSRNTQHETIFDTNSNFNRNSLFLPPNTIRDDLSWSLPHPLRTETRRQPQRQVLHEQEGSHPPAMLQRLQRVAQPRSRSTVGGEQPSSSMMSEHELAGQEQAAKDSPRSMWRLRFSEETIL</sequence>
<evidence type="ECO:0000313" key="2">
    <source>
        <dbReference type="EMBL" id="MPC15088.1"/>
    </source>
</evidence>
<name>A0A5B7D0U3_PORTR</name>
<protein>
    <submittedName>
        <fullName evidence="2">Uncharacterized protein</fullName>
    </submittedName>
</protein>
<dbReference type="AlphaFoldDB" id="A0A5B7D0U3"/>
<proteinExistence type="predicted"/>